<dbReference type="Proteomes" id="UP000410492">
    <property type="component" value="Unassembled WGS sequence"/>
</dbReference>
<dbReference type="InterPro" id="IPR004134">
    <property type="entry name" value="Peptidase_C1B"/>
</dbReference>
<reference evidence="1 2" key="1">
    <citation type="submission" date="2019-01" db="EMBL/GenBank/DDBJ databases">
        <authorList>
            <person name="Sayadi A."/>
        </authorList>
    </citation>
    <scope>NUCLEOTIDE SEQUENCE [LARGE SCALE GENOMIC DNA]</scope>
</reference>
<name>A0A653DV16_CALMS</name>
<dbReference type="Pfam" id="PF03051">
    <property type="entry name" value="Peptidase_C1_2"/>
    <property type="match status" value="1"/>
</dbReference>
<organism evidence="1 2">
    <name type="scientific">Callosobruchus maculatus</name>
    <name type="common">Southern cowpea weevil</name>
    <name type="synonym">Pulse bruchid</name>
    <dbReference type="NCBI Taxonomy" id="64391"/>
    <lineage>
        <taxon>Eukaryota</taxon>
        <taxon>Metazoa</taxon>
        <taxon>Ecdysozoa</taxon>
        <taxon>Arthropoda</taxon>
        <taxon>Hexapoda</taxon>
        <taxon>Insecta</taxon>
        <taxon>Pterygota</taxon>
        <taxon>Neoptera</taxon>
        <taxon>Endopterygota</taxon>
        <taxon>Coleoptera</taxon>
        <taxon>Polyphaga</taxon>
        <taxon>Cucujiformia</taxon>
        <taxon>Chrysomeloidea</taxon>
        <taxon>Chrysomelidae</taxon>
        <taxon>Bruchinae</taxon>
        <taxon>Bruchini</taxon>
        <taxon>Callosobruchus</taxon>
    </lineage>
</organism>
<feature type="non-terminal residue" evidence="1">
    <location>
        <position position="91"/>
    </location>
</feature>
<protein>
    <submittedName>
        <fullName evidence="1">Uncharacterized protein</fullName>
    </submittedName>
</protein>
<dbReference type="OrthoDB" id="2666448at2759"/>
<sequence>MGTDGILNKELVDKFKKSFYADEKNLLAQNVCSRTDIFDVCLSRKTLEETQHVYNHKIRFSLAVGQLLCRVFVAMARSQKQTITIGHLNVR</sequence>
<evidence type="ECO:0000313" key="2">
    <source>
        <dbReference type="Proteomes" id="UP000410492"/>
    </source>
</evidence>
<proteinExistence type="predicted"/>
<dbReference type="EMBL" id="CAACVG010015069">
    <property type="protein sequence ID" value="VEN64044.1"/>
    <property type="molecule type" value="Genomic_DNA"/>
</dbReference>
<dbReference type="GO" id="GO:0070005">
    <property type="term" value="F:cysteine-type aminopeptidase activity"/>
    <property type="evidence" value="ECO:0007669"/>
    <property type="project" value="InterPro"/>
</dbReference>
<dbReference type="AlphaFoldDB" id="A0A653DV16"/>
<evidence type="ECO:0000313" key="1">
    <source>
        <dbReference type="EMBL" id="VEN64044.1"/>
    </source>
</evidence>
<gene>
    <name evidence="1" type="ORF">CALMAC_LOCUS20691</name>
</gene>
<accession>A0A653DV16</accession>
<keyword evidence="2" id="KW-1185">Reference proteome</keyword>
<dbReference type="GO" id="GO:0006508">
    <property type="term" value="P:proteolysis"/>
    <property type="evidence" value="ECO:0007669"/>
    <property type="project" value="InterPro"/>
</dbReference>